<keyword evidence="2" id="KW-1185">Reference proteome</keyword>
<organism evidence="1 2">
    <name type="scientific">Anaerotruncus colihominis</name>
    <dbReference type="NCBI Taxonomy" id="169435"/>
    <lineage>
        <taxon>Bacteria</taxon>
        <taxon>Bacillati</taxon>
        <taxon>Bacillota</taxon>
        <taxon>Clostridia</taxon>
        <taxon>Eubacteriales</taxon>
        <taxon>Oscillospiraceae</taxon>
        <taxon>Anaerotruncus</taxon>
    </lineage>
</organism>
<dbReference type="Pfam" id="PF08780">
    <property type="entry name" value="NTase_sub_bind"/>
    <property type="match status" value="1"/>
</dbReference>
<protein>
    <submittedName>
        <fullName evidence="1">Nucleotidyltransferase</fullName>
    </submittedName>
</protein>
<dbReference type="Proteomes" id="UP000446866">
    <property type="component" value="Unassembled WGS sequence"/>
</dbReference>
<dbReference type="RefSeq" id="WP_160202498.1">
    <property type="nucleotide sequence ID" value="NZ_QXWK01000020.1"/>
</dbReference>
<sequence>MKKYENFCKSVQNLKDIYRYEPPYDSVVTAGLTGLFEITFELAWKAMKEILTNQGIDASRSGSPKQIIKLAYKAGLIFDEEIWLSALSARNNVSHAYNESIALDIIDKTKSVYYKMFLGLQEEMQNWI</sequence>
<dbReference type="GO" id="GO:0016740">
    <property type="term" value="F:transferase activity"/>
    <property type="evidence" value="ECO:0007669"/>
    <property type="project" value="UniProtKB-KW"/>
</dbReference>
<gene>
    <name evidence="1" type="ORF">D0435_11175</name>
</gene>
<dbReference type="SUPFAM" id="SSF81593">
    <property type="entry name" value="Nucleotidyltransferase substrate binding subunit/domain"/>
    <property type="match status" value="1"/>
</dbReference>
<dbReference type="Gene3D" id="1.20.120.330">
    <property type="entry name" value="Nucleotidyltransferases domain 2"/>
    <property type="match status" value="1"/>
</dbReference>
<reference evidence="1 2" key="1">
    <citation type="submission" date="2018-08" db="EMBL/GenBank/DDBJ databases">
        <title>Murine metabolic-syndrome-specific gut microbial biobank.</title>
        <authorList>
            <person name="Liu C."/>
        </authorList>
    </citation>
    <scope>NUCLEOTIDE SEQUENCE [LARGE SCALE GENOMIC DNA]</scope>
    <source>
        <strain evidence="1 2">28</strain>
    </source>
</reference>
<evidence type="ECO:0000313" key="2">
    <source>
        <dbReference type="Proteomes" id="UP000446866"/>
    </source>
</evidence>
<name>A0A845QLA6_9FIRM</name>
<proteinExistence type="predicted"/>
<dbReference type="EMBL" id="QXWK01000020">
    <property type="protein sequence ID" value="NBH62214.1"/>
    <property type="molecule type" value="Genomic_DNA"/>
</dbReference>
<dbReference type="NCBIfam" id="TIGR01987">
    <property type="entry name" value="HI0074"/>
    <property type="match status" value="1"/>
</dbReference>
<dbReference type="AlphaFoldDB" id="A0A845QLA6"/>
<dbReference type="InterPro" id="IPR010235">
    <property type="entry name" value="HepT"/>
</dbReference>
<keyword evidence="1" id="KW-0808">Transferase</keyword>
<comment type="caution">
    <text evidence="1">The sequence shown here is derived from an EMBL/GenBank/DDBJ whole genome shotgun (WGS) entry which is preliminary data.</text>
</comment>
<evidence type="ECO:0000313" key="1">
    <source>
        <dbReference type="EMBL" id="NBH62214.1"/>
    </source>
</evidence>
<accession>A0A845QLA6</accession>